<reference evidence="6" key="2">
    <citation type="submission" date="2021-04" db="EMBL/GenBank/DDBJ databases">
        <authorList>
            <person name="Gilroy R."/>
        </authorList>
    </citation>
    <scope>NUCLEOTIDE SEQUENCE</scope>
    <source>
        <strain evidence="6">ChiHjej13B12-24818</strain>
    </source>
</reference>
<feature type="domain" description="HTH lacI-type" evidence="5">
    <location>
        <begin position="8"/>
        <end position="64"/>
    </location>
</feature>
<dbReference type="Pfam" id="PF00356">
    <property type="entry name" value="LacI"/>
    <property type="match status" value="1"/>
</dbReference>
<evidence type="ECO:0000313" key="7">
    <source>
        <dbReference type="Proteomes" id="UP000823823"/>
    </source>
</evidence>
<dbReference type="GO" id="GO:0000976">
    <property type="term" value="F:transcription cis-regulatory region binding"/>
    <property type="evidence" value="ECO:0007669"/>
    <property type="project" value="TreeGrafter"/>
</dbReference>
<name>A0A9D2LAV8_9MICO</name>
<dbReference type="PANTHER" id="PTHR30146:SF148">
    <property type="entry name" value="HTH-TYPE TRANSCRIPTIONAL REPRESSOR PURR-RELATED"/>
    <property type="match status" value="1"/>
</dbReference>
<accession>A0A9D2LAV8</accession>
<keyword evidence="1" id="KW-0678">Repressor</keyword>
<dbReference type="Gene3D" id="1.10.260.40">
    <property type="entry name" value="lambda repressor-like DNA-binding domains"/>
    <property type="match status" value="1"/>
</dbReference>
<dbReference type="Pfam" id="PF13377">
    <property type="entry name" value="Peripla_BP_3"/>
    <property type="match status" value="1"/>
</dbReference>
<dbReference type="SMART" id="SM00354">
    <property type="entry name" value="HTH_LACI"/>
    <property type="match status" value="1"/>
</dbReference>
<keyword evidence="4" id="KW-0804">Transcription</keyword>
<dbReference type="InterPro" id="IPR028082">
    <property type="entry name" value="Peripla_BP_I"/>
</dbReference>
<dbReference type="Proteomes" id="UP000823823">
    <property type="component" value="Unassembled WGS sequence"/>
</dbReference>
<protein>
    <submittedName>
        <fullName evidence="6">LacI family DNA-binding transcriptional regulator</fullName>
    </submittedName>
</protein>
<keyword evidence="3 6" id="KW-0238">DNA-binding</keyword>
<reference evidence="6" key="1">
    <citation type="journal article" date="2021" name="PeerJ">
        <title>Extensive microbial diversity within the chicken gut microbiome revealed by metagenomics and culture.</title>
        <authorList>
            <person name="Gilroy R."/>
            <person name="Ravi A."/>
            <person name="Getino M."/>
            <person name="Pursley I."/>
            <person name="Horton D.L."/>
            <person name="Alikhan N.F."/>
            <person name="Baker D."/>
            <person name="Gharbi K."/>
            <person name="Hall N."/>
            <person name="Watson M."/>
            <person name="Adriaenssens E.M."/>
            <person name="Foster-Nyarko E."/>
            <person name="Jarju S."/>
            <person name="Secka A."/>
            <person name="Antonio M."/>
            <person name="Oren A."/>
            <person name="Chaudhuri R.R."/>
            <person name="La Ragione R."/>
            <person name="Hildebrand F."/>
            <person name="Pallen M.J."/>
        </authorList>
    </citation>
    <scope>NUCLEOTIDE SEQUENCE</scope>
    <source>
        <strain evidence="6">ChiHjej13B12-24818</strain>
    </source>
</reference>
<dbReference type="PROSITE" id="PS50932">
    <property type="entry name" value="HTH_LACI_2"/>
    <property type="match status" value="1"/>
</dbReference>
<dbReference type="SUPFAM" id="SSF53822">
    <property type="entry name" value="Periplasmic binding protein-like I"/>
    <property type="match status" value="1"/>
</dbReference>
<dbReference type="GO" id="GO:0003700">
    <property type="term" value="F:DNA-binding transcription factor activity"/>
    <property type="evidence" value="ECO:0007669"/>
    <property type="project" value="TreeGrafter"/>
</dbReference>
<dbReference type="CDD" id="cd06288">
    <property type="entry name" value="PBP1_sucrose_transcription_regulator"/>
    <property type="match status" value="1"/>
</dbReference>
<dbReference type="AlphaFoldDB" id="A0A9D2LAV8"/>
<sequence>MTSRMRRPTSADVAERAGVSRATVSMVLNDRVKGTVAEPTRRRVLEAAEELGYTRSAVALSLKQRRTHTIGLITDEIATSPWAGRMVRAASGLAARHGYMMLTMDLSLRDTSVADAVRLLSERQVDGLIYATMGRLLVPVPKVPAELPLVMLNCEPRARDDSPGDLRAFLPDDRGGARRAARRLLETGHRRIVMLSGGDGSEADREREAGFRGELDADGVRPRVFRTGWQMDDGYRMTSRLLEEDEPPTALFCIRDRVAAGAIHAAASAGVEVPQQLSVIGFDDEDFFAETLTPPLTTIALPHEQMGERAVSALLAQIEPDVGPIADIPDGWRVLSACPLVERASVAKAPARGTAGMVTDLRR</sequence>
<evidence type="ECO:0000256" key="4">
    <source>
        <dbReference type="ARBA" id="ARBA00023163"/>
    </source>
</evidence>
<dbReference type="Gene3D" id="3.40.50.2300">
    <property type="match status" value="2"/>
</dbReference>
<dbReference type="InterPro" id="IPR000843">
    <property type="entry name" value="HTH_LacI"/>
</dbReference>
<evidence type="ECO:0000259" key="5">
    <source>
        <dbReference type="PROSITE" id="PS50932"/>
    </source>
</evidence>
<dbReference type="PANTHER" id="PTHR30146">
    <property type="entry name" value="LACI-RELATED TRANSCRIPTIONAL REPRESSOR"/>
    <property type="match status" value="1"/>
</dbReference>
<proteinExistence type="predicted"/>
<evidence type="ECO:0000256" key="2">
    <source>
        <dbReference type="ARBA" id="ARBA00023015"/>
    </source>
</evidence>
<evidence type="ECO:0000256" key="1">
    <source>
        <dbReference type="ARBA" id="ARBA00022491"/>
    </source>
</evidence>
<gene>
    <name evidence="6" type="ORF">H9786_00970</name>
</gene>
<evidence type="ECO:0000313" key="6">
    <source>
        <dbReference type="EMBL" id="HJB09093.1"/>
    </source>
</evidence>
<dbReference type="CDD" id="cd01392">
    <property type="entry name" value="HTH_LacI"/>
    <property type="match status" value="1"/>
</dbReference>
<dbReference type="EMBL" id="DWZH01000008">
    <property type="protein sequence ID" value="HJB09093.1"/>
    <property type="molecule type" value="Genomic_DNA"/>
</dbReference>
<dbReference type="InterPro" id="IPR010982">
    <property type="entry name" value="Lambda_DNA-bd_dom_sf"/>
</dbReference>
<dbReference type="SUPFAM" id="SSF47413">
    <property type="entry name" value="lambda repressor-like DNA-binding domains"/>
    <property type="match status" value="1"/>
</dbReference>
<keyword evidence="2" id="KW-0805">Transcription regulation</keyword>
<comment type="caution">
    <text evidence="6">The sequence shown here is derived from an EMBL/GenBank/DDBJ whole genome shotgun (WGS) entry which is preliminary data.</text>
</comment>
<dbReference type="InterPro" id="IPR046335">
    <property type="entry name" value="LacI/GalR-like_sensor"/>
</dbReference>
<organism evidence="6 7">
    <name type="scientific">Candidatus Brachybacterium merdavium</name>
    <dbReference type="NCBI Taxonomy" id="2838513"/>
    <lineage>
        <taxon>Bacteria</taxon>
        <taxon>Bacillati</taxon>
        <taxon>Actinomycetota</taxon>
        <taxon>Actinomycetes</taxon>
        <taxon>Micrococcales</taxon>
        <taxon>Dermabacteraceae</taxon>
        <taxon>Brachybacterium</taxon>
    </lineage>
</organism>
<evidence type="ECO:0000256" key="3">
    <source>
        <dbReference type="ARBA" id="ARBA00023125"/>
    </source>
</evidence>